<dbReference type="EMBL" id="BOQP01000059">
    <property type="protein sequence ID" value="GIM84047.1"/>
    <property type="molecule type" value="Genomic_DNA"/>
</dbReference>
<reference evidence="2" key="1">
    <citation type="submission" date="2021-03" db="EMBL/GenBank/DDBJ databases">
        <title>Whole genome shotgun sequence of Actinoplanes consettensis NBRC 14913.</title>
        <authorList>
            <person name="Komaki H."/>
            <person name="Tamura T."/>
        </authorList>
    </citation>
    <scope>NUCLEOTIDE SEQUENCE</scope>
    <source>
        <strain evidence="2">NBRC 14913</strain>
    </source>
</reference>
<feature type="transmembrane region" description="Helical" evidence="1">
    <location>
        <begin position="116"/>
        <end position="132"/>
    </location>
</feature>
<feature type="transmembrane region" description="Helical" evidence="1">
    <location>
        <begin position="192"/>
        <end position="214"/>
    </location>
</feature>
<keyword evidence="1" id="KW-0472">Membrane</keyword>
<keyword evidence="1" id="KW-1133">Transmembrane helix</keyword>
<keyword evidence="1" id="KW-0812">Transmembrane</keyword>
<name>A0A919W6N1_9ACTN</name>
<feature type="transmembrane region" description="Helical" evidence="1">
    <location>
        <begin position="234"/>
        <end position="252"/>
    </location>
</feature>
<evidence type="ECO:0000313" key="3">
    <source>
        <dbReference type="Proteomes" id="UP000680865"/>
    </source>
</evidence>
<sequence>MANPYTSLARAQWRSFASYRTSFVVDLLSNVGGTALDVVAVLVLFQATRTVAGFSLSEGLLIVSLSSLAFALADFSVGNVDRLKTYVRTGLLDAVLVRPLGALPQLLLMDLPIRKALRLVVGVVVLAVALHVNDIEWTPARVALIVIAPLAGSVFFGAIFVISASVTFWWIDSGDLGSAFTYGGRDFTAYPVPVYSGWFRALFAYAMGFGFVAYQPAVTLLGRDDPLGLPAWTGFVSPLVALIAAAAAALMWRAGIRHYRSTGS</sequence>
<organism evidence="2 3">
    <name type="scientific">Winogradskya consettensis</name>
    <dbReference type="NCBI Taxonomy" id="113560"/>
    <lineage>
        <taxon>Bacteria</taxon>
        <taxon>Bacillati</taxon>
        <taxon>Actinomycetota</taxon>
        <taxon>Actinomycetes</taxon>
        <taxon>Micromonosporales</taxon>
        <taxon>Micromonosporaceae</taxon>
        <taxon>Winogradskya</taxon>
    </lineage>
</organism>
<dbReference type="PANTHER" id="PTHR36833">
    <property type="entry name" value="SLR0610 PROTEIN-RELATED"/>
    <property type="match status" value="1"/>
</dbReference>
<evidence type="ECO:0000313" key="2">
    <source>
        <dbReference type="EMBL" id="GIM84047.1"/>
    </source>
</evidence>
<proteinExistence type="predicted"/>
<dbReference type="PANTHER" id="PTHR36833:SF1">
    <property type="entry name" value="INTEGRAL MEMBRANE TRANSPORT PROTEIN"/>
    <property type="match status" value="1"/>
</dbReference>
<keyword evidence="3" id="KW-1185">Reference proteome</keyword>
<accession>A0A919W6N1</accession>
<dbReference type="Proteomes" id="UP000680865">
    <property type="component" value="Unassembled WGS sequence"/>
</dbReference>
<dbReference type="Pfam" id="PF06182">
    <property type="entry name" value="ABC2_membrane_6"/>
    <property type="match status" value="1"/>
</dbReference>
<dbReference type="InterPro" id="IPR010390">
    <property type="entry name" value="ABC-2_transporter-like"/>
</dbReference>
<feature type="transmembrane region" description="Helical" evidence="1">
    <location>
        <begin position="27"/>
        <end position="47"/>
    </location>
</feature>
<feature type="transmembrane region" description="Helical" evidence="1">
    <location>
        <begin position="59"/>
        <end position="78"/>
    </location>
</feature>
<dbReference type="AlphaFoldDB" id="A0A919W6N1"/>
<evidence type="ECO:0000256" key="1">
    <source>
        <dbReference type="SAM" id="Phobius"/>
    </source>
</evidence>
<comment type="caution">
    <text evidence="2">The sequence shown here is derived from an EMBL/GenBank/DDBJ whole genome shotgun (WGS) entry which is preliminary data.</text>
</comment>
<gene>
    <name evidence="2" type="ORF">Aco04nite_89490</name>
</gene>
<protein>
    <submittedName>
        <fullName evidence="2">Transporter</fullName>
    </submittedName>
</protein>
<feature type="transmembrane region" description="Helical" evidence="1">
    <location>
        <begin position="144"/>
        <end position="171"/>
    </location>
</feature>